<dbReference type="EMBL" id="MT144227">
    <property type="protein sequence ID" value="QJA50948.1"/>
    <property type="molecule type" value="Genomic_DNA"/>
</dbReference>
<proteinExistence type="predicted"/>
<name>A0A6H1ZTV4_9ZZZZ</name>
<reference evidence="1" key="1">
    <citation type="submission" date="2020-03" db="EMBL/GenBank/DDBJ databases">
        <title>The deep terrestrial virosphere.</title>
        <authorList>
            <person name="Holmfeldt K."/>
            <person name="Nilsson E."/>
            <person name="Simone D."/>
            <person name="Lopez-Fernandez M."/>
            <person name="Wu X."/>
            <person name="de Brujin I."/>
            <person name="Lundin D."/>
            <person name="Andersson A."/>
            <person name="Bertilsson S."/>
            <person name="Dopson M."/>
        </authorList>
    </citation>
    <scope>NUCLEOTIDE SEQUENCE</scope>
    <source>
        <strain evidence="1">TM448A01929</strain>
    </source>
</reference>
<evidence type="ECO:0000313" key="1">
    <source>
        <dbReference type="EMBL" id="QJA50948.1"/>
    </source>
</evidence>
<sequence length="99" mass="10718">MSSLGKDECKYYATIAATTDLVAARPGAADGDVRYPYKFEVRGTGNLELRFRHAAAGPAMTTTDTVITGIIAPDVIYFEGATHIVVTNTTATKITVYWR</sequence>
<organism evidence="1">
    <name type="scientific">viral metagenome</name>
    <dbReference type="NCBI Taxonomy" id="1070528"/>
    <lineage>
        <taxon>unclassified sequences</taxon>
        <taxon>metagenomes</taxon>
        <taxon>organismal metagenomes</taxon>
    </lineage>
</organism>
<protein>
    <submittedName>
        <fullName evidence="1">Uncharacterized protein</fullName>
    </submittedName>
</protein>
<gene>
    <name evidence="1" type="ORF">TM448A01929_0002</name>
</gene>
<accession>A0A6H1ZTV4</accession>
<dbReference type="AlphaFoldDB" id="A0A6H1ZTV4"/>